<organism evidence="1 2">
    <name type="scientific">[Clostridium] celerecrescens 18A</name>
    <dbReference type="NCBI Taxonomy" id="1286362"/>
    <lineage>
        <taxon>Bacteria</taxon>
        <taxon>Bacillati</taxon>
        <taxon>Bacillota</taxon>
        <taxon>Clostridia</taxon>
        <taxon>Lachnospirales</taxon>
        <taxon>Lachnospiraceae</taxon>
        <taxon>Lacrimispora</taxon>
    </lineage>
</organism>
<dbReference type="Proteomes" id="UP000231092">
    <property type="component" value="Unassembled WGS sequence"/>
</dbReference>
<dbReference type="RefSeq" id="WP_100305258.1">
    <property type="nucleotide sequence ID" value="NZ_PGET01000001.1"/>
</dbReference>
<dbReference type="EMBL" id="PGET01000001">
    <property type="protein sequence ID" value="PJJ28798.1"/>
    <property type="molecule type" value="Genomic_DNA"/>
</dbReference>
<gene>
    <name evidence="1" type="ORF">H171_2320</name>
</gene>
<evidence type="ECO:0000313" key="1">
    <source>
        <dbReference type="EMBL" id="PJJ28798.1"/>
    </source>
</evidence>
<reference evidence="1 2" key="1">
    <citation type="submission" date="2017-11" db="EMBL/GenBank/DDBJ databases">
        <title>Understudied soil microbes with underappreciated capabilities: Untangling the Clostridium saccharolyticum group.</title>
        <authorList>
            <person name="Leschine S."/>
        </authorList>
    </citation>
    <scope>NUCLEOTIDE SEQUENCE [LARGE SCALE GENOMIC DNA]</scope>
    <source>
        <strain evidence="1 2">18A</strain>
    </source>
</reference>
<sequence length="205" mass="23690">MDNIEIVVQKITDIIIQRLQKEEHRKTVVFIGKEYSSIRTYYEKRNYKIASLKDKSDTDIIIVTELTILNMNRIALGLPQTEDEVMIFQHFLNGKKVFFLEEGMELHASQHVAPRALLQVLENYKNQLVRYGASILPLKHFEKINGAINQEVNDKANKSDRKELLTVAKVRKLNLHAGDIFETDKNIIVTALARDYLRDLGVEIV</sequence>
<dbReference type="AlphaFoldDB" id="A0A2M8Z5S4"/>
<evidence type="ECO:0000313" key="2">
    <source>
        <dbReference type="Proteomes" id="UP000231092"/>
    </source>
</evidence>
<dbReference type="InterPro" id="IPR013372">
    <property type="entry name" value="Eut_put"/>
</dbReference>
<protein>
    <submittedName>
        <fullName evidence="1">Ethanolamine utilization protein</fullName>
    </submittedName>
</protein>
<proteinExistence type="predicted"/>
<name>A0A2M8Z5S4_9FIRM</name>
<comment type="caution">
    <text evidence="1">The sequence shown here is derived from an EMBL/GenBank/DDBJ whole genome shotgun (WGS) entry which is preliminary data.</text>
</comment>
<dbReference type="PIRSF" id="PIRSF034981">
    <property type="entry name" value="Eut_put"/>
    <property type="match status" value="1"/>
</dbReference>
<dbReference type="OrthoDB" id="6197337at2"/>
<accession>A0A2M8Z5S4</accession>